<evidence type="ECO:0008006" key="4">
    <source>
        <dbReference type="Google" id="ProtNLM"/>
    </source>
</evidence>
<dbReference type="Proteomes" id="UP000193689">
    <property type="component" value="Unassembled WGS sequence"/>
</dbReference>
<evidence type="ECO:0000313" key="3">
    <source>
        <dbReference type="Proteomes" id="UP000193689"/>
    </source>
</evidence>
<reference evidence="2 3" key="1">
    <citation type="submission" date="2016-07" db="EMBL/GenBank/DDBJ databases">
        <title>Pervasive Adenine N6-methylation of Active Genes in Fungi.</title>
        <authorList>
            <consortium name="DOE Joint Genome Institute"/>
            <person name="Mondo S.J."/>
            <person name="Dannebaum R.O."/>
            <person name="Kuo R.C."/>
            <person name="Labutti K."/>
            <person name="Haridas S."/>
            <person name="Kuo A."/>
            <person name="Salamov A."/>
            <person name="Ahrendt S.R."/>
            <person name="Lipzen A."/>
            <person name="Sullivan W."/>
            <person name="Andreopoulos W.B."/>
            <person name="Clum A."/>
            <person name="Lindquist E."/>
            <person name="Daum C."/>
            <person name="Ramamoorthy G.K."/>
            <person name="Gryganskyi A."/>
            <person name="Culley D."/>
            <person name="Magnuson J.K."/>
            <person name="James T.Y."/>
            <person name="O'Malley M.A."/>
            <person name="Stajich J.E."/>
            <person name="Spatafora J.W."/>
            <person name="Visel A."/>
            <person name="Grigoriev I.V."/>
        </authorList>
    </citation>
    <scope>NUCLEOTIDE SEQUENCE [LARGE SCALE GENOMIC DNA]</scope>
    <source>
        <strain evidence="2 3">CBS 129021</strain>
    </source>
</reference>
<keyword evidence="1" id="KW-0472">Membrane</keyword>
<name>A0A1Y2E7Z7_9PEZI</name>
<protein>
    <recommendedName>
        <fullName evidence="4">Fungal N-terminal domain-containing protein</fullName>
    </recommendedName>
</protein>
<comment type="caution">
    <text evidence="2">The sequence shown here is derived from an EMBL/GenBank/DDBJ whole genome shotgun (WGS) entry which is preliminary data.</text>
</comment>
<gene>
    <name evidence="2" type="ORF">BCR38DRAFT_510721</name>
</gene>
<dbReference type="EMBL" id="MCFJ01000004">
    <property type="protein sequence ID" value="ORY67557.1"/>
    <property type="molecule type" value="Genomic_DNA"/>
</dbReference>
<evidence type="ECO:0000256" key="1">
    <source>
        <dbReference type="SAM" id="Phobius"/>
    </source>
</evidence>
<feature type="transmembrane region" description="Helical" evidence="1">
    <location>
        <begin position="300"/>
        <end position="323"/>
    </location>
</feature>
<accession>A0A1Y2E7Z7</accession>
<keyword evidence="1" id="KW-0812">Transmembrane</keyword>
<dbReference type="RefSeq" id="XP_040718181.1">
    <property type="nucleotide sequence ID" value="XM_040865017.1"/>
</dbReference>
<keyword evidence="3" id="KW-1185">Reference proteome</keyword>
<proteinExistence type="predicted"/>
<organism evidence="2 3">
    <name type="scientific">Pseudomassariella vexata</name>
    <dbReference type="NCBI Taxonomy" id="1141098"/>
    <lineage>
        <taxon>Eukaryota</taxon>
        <taxon>Fungi</taxon>
        <taxon>Dikarya</taxon>
        <taxon>Ascomycota</taxon>
        <taxon>Pezizomycotina</taxon>
        <taxon>Sordariomycetes</taxon>
        <taxon>Xylariomycetidae</taxon>
        <taxon>Amphisphaeriales</taxon>
        <taxon>Pseudomassariaceae</taxon>
        <taxon>Pseudomassariella</taxon>
    </lineage>
</organism>
<evidence type="ECO:0000313" key="2">
    <source>
        <dbReference type="EMBL" id="ORY67557.1"/>
    </source>
</evidence>
<dbReference type="InParanoid" id="A0A1Y2E7Z7"/>
<keyword evidence="1" id="KW-1133">Transmembrane helix</keyword>
<sequence>MDPATAIDLSCSILDLGNLALRRVKAFQKVHQSSQTQRQAERGMKECLNSMQVICDLVDSKELCIETQDRVSIQLREIAGDAISRIKAVSNTLQMLLEKCGVQRGRKLKSNARTWMRDMISKEEIEHYVINLERCIYDLSCIVALNTSHQLKKLSDQVGHSHVQSDIQTTHQELIEHIVKGNTTVSKATKLVRRGSAEARQMLHEHEVLQRRQSGRSDSGVKSKNVTQIALALGVGAIQFSDLIQNRSNLFRSWLEDGSGIFKVDSTDGSAISTAIRFLGQERDMREFIYRWAWTEQGRMVLGTCLFSIVSVLAIAVAVAVSISQDTSYIPVKEKIPL</sequence>
<dbReference type="AlphaFoldDB" id="A0A1Y2E7Z7"/>
<dbReference type="GeneID" id="63781229"/>